<dbReference type="SUPFAM" id="SSF158702">
    <property type="entry name" value="Sec63 N-terminal domain-like"/>
    <property type="match status" value="1"/>
</dbReference>
<dbReference type="GO" id="GO:0031207">
    <property type="term" value="C:Sec62/Sec63 complex"/>
    <property type="evidence" value="ECO:0007669"/>
    <property type="project" value="TreeGrafter"/>
</dbReference>
<keyword evidence="2" id="KW-0813">Transport</keyword>
<dbReference type="SMART" id="SM00271">
    <property type="entry name" value="DnaJ"/>
    <property type="match status" value="1"/>
</dbReference>
<proteinExistence type="predicted"/>
<dbReference type="InterPro" id="IPR036869">
    <property type="entry name" value="J_dom_sf"/>
</dbReference>
<accession>A0AAV9XYI0</accession>
<evidence type="ECO:0000256" key="6">
    <source>
        <dbReference type="ARBA" id="ARBA00022989"/>
    </source>
</evidence>
<dbReference type="EMBL" id="JAWDEY010000012">
    <property type="protein sequence ID" value="KAK6589543.1"/>
    <property type="molecule type" value="Genomic_DNA"/>
</dbReference>
<dbReference type="PANTHER" id="PTHR24075">
    <property type="entry name" value="SEC63 DOMAIN-CONTAINING"/>
    <property type="match status" value="1"/>
</dbReference>
<dbReference type="InterPro" id="IPR014756">
    <property type="entry name" value="Ig_E-set"/>
</dbReference>
<evidence type="ECO:0000259" key="11">
    <source>
        <dbReference type="PROSITE" id="PS50076"/>
    </source>
</evidence>
<dbReference type="FunFam" id="1.10.287.110:FF:000077">
    <property type="entry name" value="Translocation protein SEC63"/>
    <property type="match status" value="1"/>
</dbReference>
<dbReference type="CDD" id="cd06257">
    <property type="entry name" value="DnaJ"/>
    <property type="match status" value="1"/>
</dbReference>
<feature type="transmembrane region" description="Helical" evidence="10">
    <location>
        <begin position="22"/>
        <end position="43"/>
    </location>
</feature>
<dbReference type="SUPFAM" id="SSF81296">
    <property type="entry name" value="E set domains"/>
    <property type="match status" value="1"/>
</dbReference>
<dbReference type="GO" id="GO:0008320">
    <property type="term" value="F:protein transmembrane transporter activity"/>
    <property type="evidence" value="ECO:0007669"/>
    <property type="project" value="TreeGrafter"/>
</dbReference>
<feature type="region of interest" description="Disordered" evidence="9">
    <location>
        <begin position="605"/>
        <end position="629"/>
    </location>
</feature>
<keyword evidence="3 10" id="KW-0812">Transmembrane</keyword>
<dbReference type="Pfam" id="PF02889">
    <property type="entry name" value="Sec63"/>
    <property type="match status" value="1"/>
</dbReference>
<evidence type="ECO:0000313" key="13">
    <source>
        <dbReference type="Proteomes" id="UP001311799"/>
    </source>
</evidence>
<dbReference type="AlphaFoldDB" id="A0AAV9XYI0"/>
<evidence type="ECO:0000256" key="7">
    <source>
        <dbReference type="ARBA" id="ARBA00023136"/>
    </source>
</evidence>
<dbReference type="PRINTS" id="PR00625">
    <property type="entry name" value="JDOMAIN"/>
</dbReference>
<evidence type="ECO:0000256" key="8">
    <source>
        <dbReference type="ARBA" id="ARBA00023186"/>
    </source>
</evidence>
<keyword evidence="8" id="KW-0143">Chaperone</keyword>
<dbReference type="Gene3D" id="1.10.287.110">
    <property type="entry name" value="DnaJ domain"/>
    <property type="match status" value="1"/>
</dbReference>
<keyword evidence="4" id="KW-0256">Endoplasmic reticulum</keyword>
<organism evidence="12 13">
    <name type="scientific">Cryptosporidium xiaoi</name>
    <dbReference type="NCBI Taxonomy" id="659607"/>
    <lineage>
        <taxon>Eukaryota</taxon>
        <taxon>Sar</taxon>
        <taxon>Alveolata</taxon>
        <taxon>Apicomplexa</taxon>
        <taxon>Conoidasida</taxon>
        <taxon>Coccidia</taxon>
        <taxon>Eucoccidiorida</taxon>
        <taxon>Eimeriorina</taxon>
        <taxon>Cryptosporidiidae</taxon>
        <taxon>Cryptosporidium</taxon>
    </lineage>
</organism>
<evidence type="ECO:0000256" key="2">
    <source>
        <dbReference type="ARBA" id="ARBA00022448"/>
    </source>
</evidence>
<evidence type="ECO:0000256" key="1">
    <source>
        <dbReference type="ARBA" id="ARBA00004477"/>
    </source>
</evidence>
<protein>
    <submittedName>
        <fullName evidence="12">DNAJ-like Sec63</fullName>
    </submittedName>
</protein>
<dbReference type="PANTHER" id="PTHR24075:SF0">
    <property type="entry name" value="TRANSLOCATION PROTEIN SEC63 HOMOLOG"/>
    <property type="match status" value="1"/>
</dbReference>
<dbReference type="InterPro" id="IPR035892">
    <property type="entry name" value="C2_domain_sf"/>
</dbReference>
<comment type="subcellular location">
    <subcellularLocation>
        <location evidence="1">Endoplasmic reticulum membrane</location>
        <topology evidence="1">Multi-pass membrane protein</topology>
    </subcellularLocation>
</comment>
<evidence type="ECO:0000256" key="3">
    <source>
        <dbReference type="ARBA" id="ARBA00022692"/>
    </source>
</evidence>
<evidence type="ECO:0000256" key="5">
    <source>
        <dbReference type="ARBA" id="ARBA00022927"/>
    </source>
</evidence>
<name>A0AAV9XYI0_9CRYT</name>
<dbReference type="InterPro" id="IPR018253">
    <property type="entry name" value="DnaJ_domain_CS"/>
</dbReference>
<dbReference type="Gene3D" id="1.10.3380.10">
    <property type="entry name" value="Sec63 N-terminal domain-like domain"/>
    <property type="match status" value="1"/>
</dbReference>
<reference evidence="12 13" key="1">
    <citation type="submission" date="2023-10" db="EMBL/GenBank/DDBJ databases">
        <title>Comparative genomics analysis reveals potential genetic determinants of host preference in Cryptosporidium xiaoi.</title>
        <authorList>
            <person name="Xiao L."/>
            <person name="Li J."/>
        </authorList>
    </citation>
    <scope>NUCLEOTIDE SEQUENCE [LARGE SCALE GENOMIC DNA]</scope>
    <source>
        <strain evidence="12 13">52996</strain>
    </source>
</reference>
<dbReference type="GO" id="GO:0003723">
    <property type="term" value="F:RNA binding"/>
    <property type="evidence" value="ECO:0007669"/>
    <property type="project" value="TreeGrafter"/>
</dbReference>
<evidence type="ECO:0000256" key="10">
    <source>
        <dbReference type="SAM" id="Phobius"/>
    </source>
</evidence>
<dbReference type="Proteomes" id="UP001311799">
    <property type="component" value="Unassembled WGS sequence"/>
</dbReference>
<evidence type="ECO:0000256" key="4">
    <source>
        <dbReference type="ARBA" id="ARBA00022824"/>
    </source>
</evidence>
<keyword evidence="13" id="KW-1185">Reference proteome</keyword>
<gene>
    <name evidence="12" type="ORF">RS030_203077</name>
</gene>
<dbReference type="Gene3D" id="1.10.150.20">
    <property type="entry name" value="5' to 3' exonuclease, C-terminal subdomain"/>
    <property type="match status" value="1"/>
</dbReference>
<keyword evidence="7 10" id="KW-0472">Membrane</keyword>
<dbReference type="PROSITE" id="PS50076">
    <property type="entry name" value="DNAJ_2"/>
    <property type="match status" value="1"/>
</dbReference>
<dbReference type="InterPro" id="IPR004179">
    <property type="entry name" value="Sec63-dom"/>
</dbReference>
<dbReference type="PROSITE" id="PS00636">
    <property type="entry name" value="DNAJ_1"/>
    <property type="match status" value="1"/>
</dbReference>
<dbReference type="GO" id="GO:0006614">
    <property type="term" value="P:SRP-dependent cotranslational protein targeting to membrane"/>
    <property type="evidence" value="ECO:0007669"/>
    <property type="project" value="TreeGrafter"/>
</dbReference>
<feature type="transmembrane region" description="Helical" evidence="10">
    <location>
        <begin position="217"/>
        <end position="241"/>
    </location>
</feature>
<feature type="transmembrane region" description="Helical" evidence="10">
    <location>
        <begin position="94"/>
        <end position="116"/>
    </location>
</feature>
<feature type="domain" description="J" evidence="11">
    <location>
        <begin position="129"/>
        <end position="194"/>
    </location>
</feature>
<comment type="caution">
    <text evidence="12">The sequence shown here is derived from an EMBL/GenBank/DDBJ whole genome shotgun (WGS) entry which is preliminary data.</text>
</comment>
<evidence type="ECO:0000313" key="12">
    <source>
        <dbReference type="EMBL" id="KAK6589543.1"/>
    </source>
</evidence>
<dbReference type="Pfam" id="PF00226">
    <property type="entry name" value="DnaJ"/>
    <property type="match status" value="1"/>
</dbReference>
<dbReference type="Gene3D" id="2.60.40.150">
    <property type="entry name" value="C2 domain"/>
    <property type="match status" value="1"/>
</dbReference>
<sequence length="629" mass="71619">MSQFRDTFTKEEKSESLYDDTAFFFFFGTIVVCILIFWSYKIISKVLCPTRKFSKKKYPKHTINGSVIKYCSCSECVEKTESIRRKHRSFSNRFSFSVISQVAILGLLWSLTFYLLSKYSGNRQIAQFNPYEILEITTSANTAAIKKAYRLMSLKYHPDKNPNDPTAAAKFMLIAKAYQALTDDLARSNYEKYGNPDGPSTMKVGIGLPSFLVSKKYQLFILCFLSLIILFIIPLLFILYYRKQKKYASNGIYLTTLYFYSAAITDSTRFKSLPEILALSTEFHSLPKNSHSDEVIIANLANTLPEFKKRSFSNNNTPSFYTTYYLILAHLHRRHDELSPSLMKVLNEIVLTSISLTSSMLDVSISRNFFHTTTSILTFRRSLIQALDGSVNSAFMQMPYITENEVQHIKRGKSAARNLTDFINQAPSERKGLADLNESQKSDIEAFCNFISPISINSKVVVDDEQDIVVGDLGTIEIEITRNNLKNGEAIGPVHSKYFNSIKYEEWWAFALTKGSNPQILGYTRINSNEKVVNGKIQFLIETPGSIDISLYLANDSYEGLDQQITVHFIAKTIKEGARQIYVHPEDEALDNEPTLFQHIMSQLDDNQMSTDTEDDDESPDSSTVEKND</sequence>
<dbReference type="InterPro" id="IPR001623">
    <property type="entry name" value="DnaJ_domain"/>
</dbReference>
<dbReference type="SUPFAM" id="SSF46565">
    <property type="entry name" value="Chaperone J-domain"/>
    <property type="match status" value="1"/>
</dbReference>
<keyword evidence="5" id="KW-0653">Protein transport</keyword>
<dbReference type="SMART" id="SM00973">
    <property type="entry name" value="Sec63"/>
    <property type="match status" value="1"/>
</dbReference>
<keyword evidence="6 10" id="KW-1133">Transmembrane helix</keyword>
<evidence type="ECO:0000256" key="9">
    <source>
        <dbReference type="SAM" id="MobiDB-lite"/>
    </source>
</evidence>
<dbReference type="GO" id="GO:0006620">
    <property type="term" value="P:post-translational protein targeting to endoplasmic reticulum membrane"/>
    <property type="evidence" value="ECO:0007669"/>
    <property type="project" value="TreeGrafter"/>
</dbReference>